<dbReference type="PIRSF" id="PIRSF000538">
    <property type="entry name" value="GlpK"/>
    <property type="match status" value="1"/>
</dbReference>
<evidence type="ECO:0000256" key="2">
    <source>
        <dbReference type="ARBA" id="ARBA00022679"/>
    </source>
</evidence>
<dbReference type="CDD" id="cd07770">
    <property type="entry name" value="ASKHA_NBD_FGGY_GntK"/>
    <property type="match status" value="1"/>
</dbReference>
<gene>
    <name evidence="6" type="ORF">J7W16_01845</name>
</gene>
<dbReference type="PANTHER" id="PTHR43095:SF2">
    <property type="entry name" value="GLUCONOKINASE"/>
    <property type="match status" value="1"/>
</dbReference>
<accession>A0A941AP78</accession>
<dbReference type="Pfam" id="PF00370">
    <property type="entry name" value="FGGY_N"/>
    <property type="match status" value="1"/>
</dbReference>
<dbReference type="PANTHER" id="PTHR43095">
    <property type="entry name" value="SUGAR KINASE"/>
    <property type="match status" value="1"/>
</dbReference>
<dbReference type="Proteomes" id="UP000678228">
    <property type="component" value="Unassembled WGS sequence"/>
</dbReference>
<evidence type="ECO:0000256" key="1">
    <source>
        <dbReference type="ARBA" id="ARBA00009156"/>
    </source>
</evidence>
<evidence type="ECO:0000259" key="5">
    <source>
        <dbReference type="Pfam" id="PF02782"/>
    </source>
</evidence>
<dbReference type="InterPro" id="IPR018484">
    <property type="entry name" value="FGGY_N"/>
</dbReference>
<dbReference type="Pfam" id="PF02782">
    <property type="entry name" value="FGGY_C"/>
    <property type="match status" value="1"/>
</dbReference>
<protein>
    <submittedName>
        <fullName evidence="6">Gluconate kinase</fullName>
    </submittedName>
</protein>
<dbReference type="InterPro" id="IPR043129">
    <property type="entry name" value="ATPase_NBD"/>
</dbReference>
<dbReference type="GO" id="GO:0016301">
    <property type="term" value="F:kinase activity"/>
    <property type="evidence" value="ECO:0007669"/>
    <property type="project" value="UniProtKB-KW"/>
</dbReference>
<dbReference type="RefSeq" id="WP_210595223.1">
    <property type="nucleotide sequence ID" value="NZ_JAGKSQ010000001.1"/>
</dbReference>
<dbReference type="AlphaFoldDB" id="A0A941AP78"/>
<organism evidence="6 7">
    <name type="scientific">Halalkalibacter suaedae</name>
    <dbReference type="NCBI Taxonomy" id="2822140"/>
    <lineage>
        <taxon>Bacteria</taxon>
        <taxon>Bacillati</taxon>
        <taxon>Bacillota</taxon>
        <taxon>Bacilli</taxon>
        <taxon>Bacillales</taxon>
        <taxon>Bacillaceae</taxon>
        <taxon>Halalkalibacter</taxon>
    </lineage>
</organism>
<sequence>MTTKNYVIGLDIGTTSAKAVLFERNGLVVAENENAYPVYHPNPSWVEQDPYEIEQAAIAAISGTIEKSGINKNEIICVGISSAMHSLICMNNQHEPISPSITWADGRSATQANHIKETVGERIYLKTGTPIHPMSPLSKLMWMKETNYQPYLKAAKFISIKEFLIYRWFDQYIVDYAIASASGFFNIHTFEWEEEALALVGITKEQLSEPVPPTTICQGLTSTLAEKFQLPDDLPFVIGSSDGPLANMGIGAIEPGDVAITIGTSGAIRQMTSKPQTDSLQEVFCYGVTKELWIMGGPTNNGGIVFQWLKNVLGEVEIQQAFDSGGNAYDLLTTLAQNVNPGSEGLLFLPFLNGERAPYWDADARGSYIGLTLTHQKPHMIRAGLEGVIYSLFSIGETLERLAGKPVNLFASGGFARSSLWLQILSDIFGQEIQVPVSHQSSAWGAAWFGLYALNEVPSLAAIKDSIPMNQTYKPNSVNHNTYSELYKVYRELYSSLKPHFSTLASIQRNV</sequence>
<reference evidence="6" key="1">
    <citation type="submission" date="2021-03" db="EMBL/GenBank/DDBJ databases">
        <title>Bacillus suaedae sp. nov., isolated from Suaeda aralocaspica.</title>
        <authorList>
            <person name="Lei R.F.R."/>
        </authorList>
    </citation>
    <scope>NUCLEOTIDE SEQUENCE</scope>
    <source>
        <strain evidence="6">YZJH907-2</strain>
    </source>
</reference>
<dbReference type="EMBL" id="JAGKSQ010000001">
    <property type="protein sequence ID" value="MBP3949858.1"/>
    <property type="molecule type" value="Genomic_DNA"/>
</dbReference>
<evidence type="ECO:0000313" key="7">
    <source>
        <dbReference type="Proteomes" id="UP000678228"/>
    </source>
</evidence>
<name>A0A941AP78_9BACI</name>
<dbReference type="Gene3D" id="3.30.420.40">
    <property type="match status" value="2"/>
</dbReference>
<evidence type="ECO:0000313" key="6">
    <source>
        <dbReference type="EMBL" id="MBP3949858.1"/>
    </source>
</evidence>
<evidence type="ECO:0000256" key="3">
    <source>
        <dbReference type="ARBA" id="ARBA00022777"/>
    </source>
</evidence>
<keyword evidence="3 6" id="KW-0418">Kinase</keyword>
<dbReference type="InterPro" id="IPR018485">
    <property type="entry name" value="FGGY_C"/>
</dbReference>
<proteinExistence type="inferred from homology"/>
<keyword evidence="2" id="KW-0808">Transferase</keyword>
<dbReference type="InterPro" id="IPR000577">
    <property type="entry name" value="Carb_kinase_FGGY"/>
</dbReference>
<evidence type="ECO:0000259" key="4">
    <source>
        <dbReference type="Pfam" id="PF00370"/>
    </source>
</evidence>
<keyword evidence="7" id="KW-1185">Reference proteome</keyword>
<feature type="domain" description="Carbohydrate kinase FGGY C-terminal" evidence="5">
    <location>
        <begin position="259"/>
        <end position="453"/>
    </location>
</feature>
<comment type="similarity">
    <text evidence="1">Belongs to the FGGY kinase family.</text>
</comment>
<dbReference type="InterPro" id="IPR050406">
    <property type="entry name" value="FGGY_Carb_Kinase"/>
</dbReference>
<feature type="domain" description="Carbohydrate kinase FGGY N-terminal" evidence="4">
    <location>
        <begin position="6"/>
        <end position="249"/>
    </location>
</feature>
<comment type="caution">
    <text evidence="6">The sequence shown here is derived from an EMBL/GenBank/DDBJ whole genome shotgun (WGS) entry which is preliminary data.</text>
</comment>
<dbReference type="SUPFAM" id="SSF53067">
    <property type="entry name" value="Actin-like ATPase domain"/>
    <property type="match status" value="2"/>
</dbReference>
<dbReference type="GO" id="GO:0005975">
    <property type="term" value="P:carbohydrate metabolic process"/>
    <property type="evidence" value="ECO:0007669"/>
    <property type="project" value="InterPro"/>
</dbReference>